<proteinExistence type="predicted"/>
<organism evidence="2 3">
    <name type="scientific">Ceratodon purpureus</name>
    <name type="common">Fire moss</name>
    <name type="synonym">Dicranum purpureum</name>
    <dbReference type="NCBI Taxonomy" id="3225"/>
    <lineage>
        <taxon>Eukaryota</taxon>
        <taxon>Viridiplantae</taxon>
        <taxon>Streptophyta</taxon>
        <taxon>Embryophyta</taxon>
        <taxon>Bryophyta</taxon>
        <taxon>Bryophytina</taxon>
        <taxon>Bryopsida</taxon>
        <taxon>Dicranidae</taxon>
        <taxon>Pseudoditrichales</taxon>
        <taxon>Ditrichaceae</taxon>
        <taxon>Ceratodon</taxon>
    </lineage>
</organism>
<feature type="signal peptide" evidence="1">
    <location>
        <begin position="1"/>
        <end position="37"/>
    </location>
</feature>
<feature type="chain" id="PRO_5035784898" description="Secreted protein" evidence="1">
    <location>
        <begin position="38"/>
        <end position="61"/>
    </location>
</feature>
<evidence type="ECO:0000313" key="2">
    <source>
        <dbReference type="EMBL" id="KAG0577102.1"/>
    </source>
</evidence>
<dbReference type="AlphaFoldDB" id="A0A8T0I0W6"/>
<sequence length="61" mass="6888">MVLVLQAKLPMFLVGCHIVRSVCWSCWLVDLLVPCHALQLDFEVVVAFTTNSRDVSRKNSV</sequence>
<dbReference type="Proteomes" id="UP000822688">
    <property type="component" value="Chromosome 5"/>
</dbReference>
<protein>
    <recommendedName>
        <fullName evidence="4">Secreted protein</fullName>
    </recommendedName>
</protein>
<gene>
    <name evidence="2" type="ORF">KC19_5G131000</name>
</gene>
<name>A0A8T0I0W6_CERPU</name>
<keyword evidence="3" id="KW-1185">Reference proteome</keyword>
<dbReference type="EMBL" id="CM026425">
    <property type="protein sequence ID" value="KAG0577102.1"/>
    <property type="molecule type" value="Genomic_DNA"/>
</dbReference>
<comment type="caution">
    <text evidence="2">The sequence shown here is derived from an EMBL/GenBank/DDBJ whole genome shotgun (WGS) entry which is preliminary data.</text>
</comment>
<evidence type="ECO:0000313" key="3">
    <source>
        <dbReference type="Proteomes" id="UP000822688"/>
    </source>
</evidence>
<evidence type="ECO:0008006" key="4">
    <source>
        <dbReference type="Google" id="ProtNLM"/>
    </source>
</evidence>
<evidence type="ECO:0000256" key="1">
    <source>
        <dbReference type="SAM" id="SignalP"/>
    </source>
</evidence>
<keyword evidence="1" id="KW-0732">Signal</keyword>
<accession>A0A8T0I0W6</accession>
<reference evidence="2" key="1">
    <citation type="submission" date="2020-06" db="EMBL/GenBank/DDBJ databases">
        <title>WGS assembly of Ceratodon purpureus strain R40.</title>
        <authorList>
            <person name="Carey S.B."/>
            <person name="Jenkins J."/>
            <person name="Shu S."/>
            <person name="Lovell J.T."/>
            <person name="Sreedasyam A."/>
            <person name="Maumus F."/>
            <person name="Tiley G.P."/>
            <person name="Fernandez-Pozo N."/>
            <person name="Barry K."/>
            <person name="Chen C."/>
            <person name="Wang M."/>
            <person name="Lipzen A."/>
            <person name="Daum C."/>
            <person name="Saski C.A."/>
            <person name="Payton A.C."/>
            <person name="Mcbreen J.C."/>
            <person name="Conrad R.E."/>
            <person name="Kollar L.M."/>
            <person name="Olsson S."/>
            <person name="Huttunen S."/>
            <person name="Landis J.B."/>
            <person name="Wickett N.J."/>
            <person name="Johnson M.G."/>
            <person name="Rensing S.A."/>
            <person name="Grimwood J."/>
            <person name="Schmutz J."/>
            <person name="Mcdaniel S.F."/>
        </authorList>
    </citation>
    <scope>NUCLEOTIDE SEQUENCE</scope>
    <source>
        <strain evidence="2">R40</strain>
    </source>
</reference>